<feature type="chain" id="PRO_5046676401" description="DUF4625 domain-containing protein" evidence="1">
    <location>
        <begin position="19"/>
        <end position="133"/>
    </location>
</feature>
<evidence type="ECO:0000313" key="3">
    <source>
        <dbReference type="Proteomes" id="UP001597544"/>
    </source>
</evidence>
<keyword evidence="1" id="KW-0732">Signal</keyword>
<dbReference type="EMBL" id="JBHULU010000009">
    <property type="protein sequence ID" value="MFD2513538.1"/>
    <property type="molecule type" value="Genomic_DNA"/>
</dbReference>
<feature type="signal peptide" evidence="1">
    <location>
        <begin position="1"/>
        <end position="18"/>
    </location>
</feature>
<gene>
    <name evidence="2" type="ORF">ACFSRY_06650</name>
</gene>
<organism evidence="2 3">
    <name type="scientific">Pontibacter locisalis</name>
    <dbReference type="NCBI Taxonomy" id="1719035"/>
    <lineage>
        <taxon>Bacteria</taxon>
        <taxon>Pseudomonadati</taxon>
        <taxon>Bacteroidota</taxon>
        <taxon>Cytophagia</taxon>
        <taxon>Cytophagales</taxon>
        <taxon>Hymenobacteraceae</taxon>
        <taxon>Pontibacter</taxon>
    </lineage>
</organism>
<keyword evidence="3" id="KW-1185">Reference proteome</keyword>
<dbReference type="RefSeq" id="WP_377504296.1">
    <property type="nucleotide sequence ID" value="NZ_JBHULU010000009.1"/>
</dbReference>
<evidence type="ECO:0008006" key="4">
    <source>
        <dbReference type="Google" id="ProtNLM"/>
    </source>
</evidence>
<comment type="caution">
    <text evidence="2">The sequence shown here is derived from an EMBL/GenBank/DDBJ whole genome shotgun (WGS) entry which is preliminary data.</text>
</comment>
<sequence>MKLKTILFSLLTVSALTACEDLFEDGSMQPDGSTPSVTVHAPSNNQSVVASQGMQLDVTIVDKDLVKELDVTVKGENAESALMNFKRYPAKNVVEVDTLLSFTGVAPGAYTLYIKATDRRTNVEQQEIKFTVK</sequence>
<dbReference type="Proteomes" id="UP001597544">
    <property type="component" value="Unassembled WGS sequence"/>
</dbReference>
<evidence type="ECO:0000256" key="1">
    <source>
        <dbReference type="SAM" id="SignalP"/>
    </source>
</evidence>
<protein>
    <recommendedName>
        <fullName evidence="4">DUF4625 domain-containing protein</fullName>
    </recommendedName>
</protein>
<name>A0ABW5IJF6_9BACT</name>
<proteinExistence type="predicted"/>
<reference evidence="3" key="1">
    <citation type="journal article" date="2019" name="Int. J. Syst. Evol. Microbiol.">
        <title>The Global Catalogue of Microorganisms (GCM) 10K type strain sequencing project: providing services to taxonomists for standard genome sequencing and annotation.</title>
        <authorList>
            <consortium name="The Broad Institute Genomics Platform"/>
            <consortium name="The Broad Institute Genome Sequencing Center for Infectious Disease"/>
            <person name="Wu L."/>
            <person name="Ma J."/>
        </authorList>
    </citation>
    <scope>NUCLEOTIDE SEQUENCE [LARGE SCALE GENOMIC DNA]</scope>
    <source>
        <strain evidence="3">KCTC 42498</strain>
    </source>
</reference>
<dbReference type="InterPro" id="IPR013783">
    <property type="entry name" value="Ig-like_fold"/>
</dbReference>
<evidence type="ECO:0000313" key="2">
    <source>
        <dbReference type="EMBL" id="MFD2513538.1"/>
    </source>
</evidence>
<dbReference type="Gene3D" id="2.60.40.10">
    <property type="entry name" value="Immunoglobulins"/>
    <property type="match status" value="1"/>
</dbReference>
<dbReference type="PROSITE" id="PS51257">
    <property type="entry name" value="PROKAR_LIPOPROTEIN"/>
    <property type="match status" value="1"/>
</dbReference>
<accession>A0ABW5IJF6</accession>